<name>X6LL68_RETFI</name>
<feature type="non-terminal residue" evidence="3">
    <location>
        <position position="1"/>
    </location>
</feature>
<keyword evidence="2" id="KW-1133">Transmembrane helix</keyword>
<dbReference type="Proteomes" id="UP000023152">
    <property type="component" value="Unassembled WGS sequence"/>
</dbReference>
<accession>X6LL68</accession>
<dbReference type="AlphaFoldDB" id="X6LL68"/>
<sequence>PQPVCQKKKIKLIRTRPHSKQRKTSGLKPPHIKKKNKISNSFVFFSFYFVKYLCDSIAKVGKFFCVIFLFFILFFYLRGIGKLLKRKRDGKKKSAKMIRKKGGVGVGGGRENEKIKVIRKKYWKIKIRRKKCWKMKKKTKCNEKEKKIKEKKKKIRNKKAILWISGNAQIRRSQTWPNIMYRTPMENIDFPVPIIFSKVVIQPTIVCVAHYSAMCVSYLKIWNKLVCVNVCAQVFAKNSGRCTSPKKKINANKQRKLVVIKMAQLYERRTTIKSRRMRAQIRNFGF</sequence>
<reference evidence="3 4" key="1">
    <citation type="journal article" date="2013" name="Curr. Biol.">
        <title>The Genome of the Foraminiferan Reticulomyxa filosa.</title>
        <authorList>
            <person name="Glockner G."/>
            <person name="Hulsmann N."/>
            <person name="Schleicher M."/>
            <person name="Noegel A.A."/>
            <person name="Eichinger L."/>
            <person name="Gallinger C."/>
            <person name="Pawlowski J."/>
            <person name="Sierra R."/>
            <person name="Euteneuer U."/>
            <person name="Pillet L."/>
            <person name="Moustafa A."/>
            <person name="Platzer M."/>
            <person name="Groth M."/>
            <person name="Szafranski K."/>
            <person name="Schliwa M."/>
        </authorList>
    </citation>
    <scope>NUCLEOTIDE SEQUENCE [LARGE SCALE GENOMIC DNA]</scope>
</reference>
<evidence type="ECO:0000313" key="4">
    <source>
        <dbReference type="Proteomes" id="UP000023152"/>
    </source>
</evidence>
<evidence type="ECO:0000256" key="2">
    <source>
        <dbReference type="SAM" id="Phobius"/>
    </source>
</evidence>
<keyword evidence="4" id="KW-1185">Reference proteome</keyword>
<feature type="transmembrane region" description="Helical" evidence="2">
    <location>
        <begin position="60"/>
        <end position="77"/>
    </location>
</feature>
<gene>
    <name evidence="3" type="ORF">RFI_35315</name>
</gene>
<keyword evidence="2" id="KW-0812">Transmembrane</keyword>
<protein>
    <submittedName>
        <fullName evidence="3">Uncharacterized protein</fullName>
    </submittedName>
</protein>
<organism evidence="3 4">
    <name type="scientific">Reticulomyxa filosa</name>
    <dbReference type="NCBI Taxonomy" id="46433"/>
    <lineage>
        <taxon>Eukaryota</taxon>
        <taxon>Sar</taxon>
        <taxon>Rhizaria</taxon>
        <taxon>Retaria</taxon>
        <taxon>Foraminifera</taxon>
        <taxon>Monothalamids</taxon>
        <taxon>Reticulomyxidae</taxon>
        <taxon>Reticulomyxa</taxon>
    </lineage>
</organism>
<proteinExistence type="predicted"/>
<dbReference type="EMBL" id="ASPP01036652">
    <property type="protein sequence ID" value="ETO02121.1"/>
    <property type="molecule type" value="Genomic_DNA"/>
</dbReference>
<evidence type="ECO:0000313" key="3">
    <source>
        <dbReference type="EMBL" id="ETO02121.1"/>
    </source>
</evidence>
<keyword evidence="1" id="KW-0175">Coiled coil</keyword>
<feature type="coiled-coil region" evidence="1">
    <location>
        <begin position="134"/>
        <end position="161"/>
    </location>
</feature>
<evidence type="ECO:0000256" key="1">
    <source>
        <dbReference type="SAM" id="Coils"/>
    </source>
</evidence>
<keyword evidence="2" id="KW-0472">Membrane</keyword>
<comment type="caution">
    <text evidence="3">The sequence shown here is derived from an EMBL/GenBank/DDBJ whole genome shotgun (WGS) entry which is preliminary data.</text>
</comment>